<evidence type="ECO:0000256" key="4">
    <source>
        <dbReference type="ARBA" id="ARBA00012648"/>
    </source>
</evidence>
<dbReference type="SUPFAM" id="SSF52218">
    <property type="entry name" value="Flavoproteins"/>
    <property type="match status" value="1"/>
</dbReference>
<evidence type="ECO:0000256" key="11">
    <source>
        <dbReference type="ARBA" id="ARBA00048983"/>
    </source>
</evidence>
<dbReference type="InterPro" id="IPR005025">
    <property type="entry name" value="FMN_Rdtase-like_dom"/>
</dbReference>
<evidence type="ECO:0000256" key="8">
    <source>
        <dbReference type="ARBA" id="ARBA00023002"/>
    </source>
</evidence>
<dbReference type="KEGG" id="gmx:100305482"/>
<evidence type="ECO:0000256" key="12">
    <source>
        <dbReference type="ARBA" id="ARBA00057099"/>
    </source>
</evidence>
<dbReference type="GeneID" id="100305482"/>
<keyword evidence="7" id="KW-0521">NADP</keyword>
<evidence type="ECO:0000256" key="7">
    <source>
        <dbReference type="ARBA" id="ARBA00022857"/>
    </source>
</evidence>
<dbReference type="EMBL" id="BT089085">
    <property type="protein sequence ID" value="ACU13165.1"/>
    <property type="molecule type" value="mRNA"/>
</dbReference>
<name>C6SV92_SOYBN</name>
<accession>C6SV92</accession>
<dbReference type="InterPro" id="IPR050712">
    <property type="entry name" value="NAD(P)H-dep_reductase"/>
</dbReference>
<dbReference type="PANTHER" id="PTHR30543">
    <property type="entry name" value="CHROMATE REDUCTASE"/>
    <property type="match status" value="1"/>
</dbReference>
<proteinExistence type="evidence at transcript level"/>
<evidence type="ECO:0000313" key="14">
    <source>
        <dbReference type="EMBL" id="ACU13165.1"/>
    </source>
</evidence>
<feature type="domain" description="NADPH-dependent FMN reductase-like" evidence="13">
    <location>
        <begin position="5"/>
        <end position="148"/>
    </location>
</feature>
<comment type="catalytic activity">
    <reaction evidence="11">
        <text>a quinone + NADPH + H(+) = a quinol + NADP(+)</text>
        <dbReference type="Rhea" id="RHEA:46164"/>
        <dbReference type="ChEBI" id="CHEBI:15378"/>
        <dbReference type="ChEBI" id="CHEBI:24646"/>
        <dbReference type="ChEBI" id="CHEBI:57783"/>
        <dbReference type="ChEBI" id="CHEBI:58349"/>
        <dbReference type="ChEBI" id="CHEBI:132124"/>
        <dbReference type="EC" id="1.6.5.2"/>
    </reaction>
</comment>
<dbReference type="GO" id="GO:0003955">
    <property type="term" value="F:NAD(P)H dehydrogenase (quinone) activity"/>
    <property type="evidence" value="ECO:0007669"/>
    <property type="project" value="UniProtKB-EC"/>
</dbReference>
<protein>
    <recommendedName>
        <fullName evidence="4">NAD(P)H dehydrogenase (quinone)</fullName>
        <ecNumber evidence="4">1.6.5.2</ecNumber>
    </recommendedName>
</protein>
<dbReference type="OrthoDB" id="68575at2759"/>
<comment type="similarity">
    <text evidence="2">Belongs to the SsuE family.</text>
</comment>
<comment type="subunit">
    <text evidence="3">Homotetramer.</text>
</comment>
<evidence type="ECO:0000256" key="1">
    <source>
        <dbReference type="ARBA" id="ARBA00001917"/>
    </source>
</evidence>
<keyword evidence="9" id="KW-0520">NAD</keyword>
<dbReference type="EC" id="1.6.5.2" evidence="4"/>
<dbReference type="Pfam" id="PF03358">
    <property type="entry name" value="FMN_red"/>
    <property type="match status" value="1"/>
</dbReference>
<sequence>MAIVIKVAALSGSLRKASYHSGLIRAAIELSKGEIEGIEIEFIEISELPMLNTDLEINGTYPPIVEAFRQKILQADSILFASPEYNYSVTALLKNAIDWASRPPNVWAGKAASIVSAGGDFGGGRSHYHLRQIGVYIDLRFINKPEFFLLAFKPPPKFNDDGDLIDEEAKDKLKQVLLSLRAFTLRLQGKTKLEVTLIPRIIVEIS</sequence>
<comment type="function">
    <text evidence="12">The enzyme apparently serves as a quinone reductase in connection with conjugation reactions of hydroquinones involved in detoxification pathways.</text>
</comment>
<reference evidence="14" key="1">
    <citation type="submission" date="2009-08" db="EMBL/GenBank/DDBJ databases">
        <authorList>
            <person name="Cheung F."/>
            <person name="Xiao Y."/>
            <person name="Chan A."/>
            <person name="Moskal W."/>
            <person name="Town C.D."/>
        </authorList>
    </citation>
    <scope>NUCLEOTIDE SEQUENCE</scope>
</reference>
<dbReference type="RefSeq" id="NP_001236028.2">
    <property type="nucleotide sequence ID" value="NM_001249099.2"/>
</dbReference>
<comment type="cofactor">
    <cofactor evidence="1">
        <name>FMN</name>
        <dbReference type="ChEBI" id="CHEBI:58210"/>
    </cofactor>
</comment>
<organism evidence="14">
    <name type="scientific">Glycine max</name>
    <name type="common">Soybean</name>
    <name type="synonym">Glycine hispida</name>
    <dbReference type="NCBI Taxonomy" id="3847"/>
    <lineage>
        <taxon>Eukaryota</taxon>
        <taxon>Viridiplantae</taxon>
        <taxon>Streptophyta</taxon>
        <taxon>Embryophyta</taxon>
        <taxon>Tracheophyta</taxon>
        <taxon>Spermatophyta</taxon>
        <taxon>Magnoliopsida</taxon>
        <taxon>eudicotyledons</taxon>
        <taxon>Gunneridae</taxon>
        <taxon>Pentapetalae</taxon>
        <taxon>rosids</taxon>
        <taxon>fabids</taxon>
        <taxon>Fabales</taxon>
        <taxon>Fabaceae</taxon>
        <taxon>Papilionoideae</taxon>
        <taxon>50 kb inversion clade</taxon>
        <taxon>NPAAA clade</taxon>
        <taxon>indigoferoid/millettioid clade</taxon>
        <taxon>Phaseoleae</taxon>
        <taxon>Glycine</taxon>
        <taxon>Glycine subgen. Soja</taxon>
    </lineage>
</organism>
<evidence type="ECO:0000256" key="9">
    <source>
        <dbReference type="ARBA" id="ARBA00023027"/>
    </source>
</evidence>
<comment type="catalytic activity">
    <reaction evidence="10">
        <text>a quinone + NADH + H(+) = a quinol + NAD(+)</text>
        <dbReference type="Rhea" id="RHEA:46160"/>
        <dbReference type="ChEBI" id="CHEBI:15378"/>
        <dbReference type="ChEBI" id="CHEBI:24646"/>
        <dbReference type="ChEBI" id="CHEBI:57540"/>
        <dbReference type="ChEBI" id="CHEBI:57945"/>
        <dbReference type="ChEBI" id="CHEBI:132124"/>
        <dbReference type="EC" id="1.6.5.2"/>
    </reaction>
</comment>
<keyword evidence="5" id="KW-0285">Flavoprotein</keyword>
<evidence type="ECO:0000256" key="6">
    <source>
        <dbReference type="ARBA" id="ARBA00022643"/>
    </source>
</evidence>
<evidence type="ECO:0000259" key="13">
    <source>
        <dbReference type="Pfam" id="PF03358"/>
    </source>
</evidence>
<dbReference type="Gene3D" id="3.40.50.360">
    <property type="match status" value="1"/>
</dbReference>
<evidence type="ECO:0000256" key="3">
    <source>
        <dbReference type="ARBA" id="ARBA00011881"/>
    </source>
</evidence>
<dbReference type="FunFam" id="3.40.50.360:FF:000031">
    <property type="entry name" value="NADPH:quinone oxidoreductase"/>
    <property type="match status" value="1"/>
</dbReference>
<dbReference type="PANTHER" id="PTHR30543:SF19">
    <property type="entry name" value="NAD(P)H DEHYDROGENASE (QUINONE)"/>
    <property type="match status" value="1"/>
</dbReference>
<dbReference type="AlphaFoldDB" id="C6SV92"/>
<evidence type="ECO:0000256" key="2">
    <source>
        <dbReference type="ARBA" id="ARBA00005990"/>
    </source>
</evidence>
<evidence type="ECO:0000256" key="10">
    <source>
        <dbReference type="ARBA" id="ARBA00047678"/>
    </source>
</evidence>
<dbReference type="InterPro" id="IPR029039">
    <property type="entry name" value="Flavoprotein-like_sf"/>
</dbReference>
<dbReference type="ExpressionAtlas" id="C6SV92">
    <property type="expression patterns" value="baseline and differential"/>
</dbReference>
<keyword evidence="6" id="KW-0288">FMN</keyword>
<keyword evidence="8" id="KW-0560">Oxidoreductase</keyword>
<evidence type="ECO:0000256" key="5">
    <source>
        <dbReference type="ARBA" id="ARBA00022630"/>
    </source>
</evidence>